<dbReference type="GO" id="GO:0042910">
    <property type="term" value="F:xenobiotic transmembrane transporter activity"/>
    <property type="evidence" value="ECO:0007669"/>
    <property type="project" value="InterPro"/>
</dbReference>
<evidence type="ECO:0000259" key="9">
    <source>
        <dbReference type="PROSITE" id="PS50850"/>
    </source>
</evidence>
<keyword evidence="11" id="KW-1185">Reference proteome</keyword>
<dbReference type="Proteomes" id="UP000628017">
    <property type="component" value="Unassembled WGS sequence"/>
</dbReference>
<keyword evidence="3 8" id="KW-0813">Transport</keyword>
<dbReference type="GO" id="GO:0015385">
    <property type="term" value="F:sodium:proton antiporter activity"/>
    <property type="evidence" value="ECO:0007669"/>
    <property type="project" value="TreeGrafter"/>
</dbReference>
<dbReference type="InterPro" id="IPR011701">
    <property type="entry name" value="MFS"/>
</dbReference>
<evidence type="ECO:0000313" key="11">
    <source>
        <dbReference type="Proteomes" id="UP000628017"/>
    </source>
</evidence>
<evidence type="ECO:0000256" key="4">
    <source>
        <dbReference type="ARBA" id="ARBA00022475"/>
    </source>
</evidence>
<feature type="transmembrane region" description="Helical" evidence="8">
    <location>
        <begin position="139"/>
        <end position="160"/>
    </location>
</feature>
<feature type="transmembrane region" description="Helical" evidence="8">
    <location>
        <begin position="219"/>
        <end position="241"/>
    </location>
</feature>
<comment type="similarity">
    <text evidence="2 8">Belongs to the major facilitator superfamily. Bcr/CmlA family.</text>
</comment>
<reference evidence="10" key="1">
    <citation type="journal article" date="2014" name="Int. J. Syst. Evol. Microbiol.">
        <title>Complete genome sequence of Corynebacterium casei LMG S-19264T (=DSM 44701T), isolated from a smear-ripened cheese.</title>
        <authorList>
            <consortium name="US DOE Joint Genome Institute (JGI-PGF)"/>
            <person name="Walter F."/>
            <person name="Albersmeier A."/>
            <person name="Kalinowski J."/>
            <person name="Ruckert C."/>
        </authorList>
    </citation>
    <scope>NUCLEOTIDE SEQUENCE</scope>
    <source>
        <strain evidence="10">CGMCC 1.15880</strain>
    </source>
</reference>
<accession>A0A916QZL3</accession>
<dbReference type="PANTHER" id="PTHR23502">
    <property type="entry name" value="MAJOR FACILITATOR SUPERFAMILY"/>
    <property type="match status" value="1"/>
</dbReference>
<dbReference type="SUPFAM" id="SSF103473">
    <property type="entry name" value="MFS general substrate transporter"/>
    <property type="match status" value="1"/>
</dbReference>
<feature type="domain" description="Major facilitator superfamily (MFS) profile" evidence="9">
    <location>
        <begin position="12"/>
        <end position="398"/>
    </location>
</feature>
<dbReference type="AlphaFoldDB" id="A0A916QZL3"/>
<dbReference type="InterPro" id="IPR004812">
    <property type="entry name" value="Efflux_drug-R_Bcr/CmlA"/>
</dbReference>
<evidence type="ECO:0000313" key="10">
    <source>
        <dbReference type="EMBL" id="GGA23091.1"/>
    </source>
</evidence>
<feature type="transmembrane region" description="Helical" evidence="8">
    <location>
        <begin position="103"/>
        <end position="127"/>
    </location>
</feature>
<feature type="transmembrane region" description="Helical" evidence="8">
    <location>
        <begin position="253"/>
        <end position="275"/>
    </location>
</feature>
<sequence>MRFDPVAHERSLLALLIAVVMLGPFAVDAYLPAFGLIARDLATSEAMVQYSIGSYLLGTALGPVFSGPVSDTVGRRPVLVWGLAGFGVFSVGCALVSNAEMLVFFRFLQALTGSASLLAGRALLADLYSGDRLSQRQSAIMMVMVIAPMIAPVLGGWVAEWWGWRWIFWGLAVGSVVAFVASFMKLPETLDPSQRQSLHPGKVLTGYVGIVKNPVAMMYVAALSSISGLFFVYVSATPFLYVETYGMSVSGYAWLFAAGAALAGAANFVNIYLVGRIGYREALLWQGLIAMACGALMFCGAFGVLDRWAVYAAGLIIMPLLHVIGSNALTGVMDQFEARKGIASAFAMSSRFGVGMIGVAVVGVFHGAVELRYGLIFFVFAALAGISAQMAVRWDKSR</sequence>
<dbReference type="RefSeq" id="WP_188675740.1">
    <property type="nucleotide sequence ID" value="NZ_BMKA01000003.1"/>
</dbReference>
<keyword evidence="8" id="KW-0997">Cell inner membrane</keyword>
<dbReference type="NCBIfam" id="TIGR00710">
    <property type="entry name" value="efflux_Bcr_CflA"/>
    <property type="match status" value="1"/>
</dbReference>
<comment type="subcellular location">
    <subcellularLocation>
        <location evidence="8">Cell inner membrane</location>
        <topology evidence="8">Multi-pass membrane protein</topology>
    </subcellularLocation>
    <subcellularLocation>
        <location evidence="1">Cell membrane</location>
        <topology evidence="1">Multi-pass membrane protein</topology>
    </subcellularLocation>
</comment>
<evidence type="ECO:0000256" key="7">
    <source>
        <dbReference type="ARBA" id="ARBA00023136"/>
    </source>
</evidence>
<keyword evidence="6 8" id="KW-1133">Transmembrane helix</keyword>
<dbReference type="InterPro" id="IPR020846">
    <property type="entry name" value="MFS_dom"/>
</dbReference>
<evidence type="ECO:0000256" key="2">
    <source>
        <dbReference type="ARBA" id="ARBA00006236"/>
    </source>
</evidence>
<protein>
    <recommendedName>
        <fullName evidence="8">Bcr/CflA family efflux transporter</fullName>
    </recommendedName>
</protein>
<dbReference type="GO" id="GO:0005886">
    <property type="term" value="C:plasma membrane"/>
    <property type="evidence" value="ECO:0007669"/>
    <property type="project" value="UniProtKB-SubCell"/>
</dbReference>
<keyword evidence="4" id="KW-1003">Cell membrane</keyword>
<keyword evidence="5 8" id="KW-0812">Transmembrane</keyword>
<evidence type="ECO:0000256" key="3">
    <source>
        <dbReference type="ARBA" id="ARBA00022448"/>
    </source>
</evidence>
<feature type="transmembrane region" description="Helical" evidence="8">
    <location>
        <begin position="12"/>
        <end position="35"/>
    </location>
</feature>
<evidence type="ECO:0000256" key="5">
    <source>
        <dbReference type="ARBA" id="ARBA00022692"/>
    </source>
</evidence>
<dbReference type="InterPro" id="IPR036259">
    <property type="entry name" value="MFS_trans_sf"/>
</dbReference>
<evidence type="ECO:0000256" key="1">
    <source>
        <dbReference type="ARBA" id="ARBA00004651"/>
    </source>
</evidence>
<feature type="transmembrane region" description="Helical" evidence="8">
    <location>
        <begin position="78"/>
        <end position="97"/>
    </location>
</feature>
<evidence type="ECO:0000256" key="6">
    <source>
        <dbReference type="ARBA" id="ARBA00022989"/>
    </source>
</evidence>
<feature type="transmembrane region" description="Helical" evidence="8">
    <location>
        <begin position="342"/>
        <end position="365"/>
    </location>
</feature>
<proteinExistence type="inferred from homology"/>
<evidence type="ECO:0000256" key="8">
    <source>
        <dbReference type="RuleBase" id="RU365088"/>
    </source>
</evidence>
<dbReference type="GO" id="GO:1990961">
    <property type="term" value="P:xenobiotic detoxification by transmembrane export across the plasma membrane"/>
    <property type="evidence" value="ECO:0007669"/>
    <property type="project" value="InterPro"/>
</dbReference>
<name>A0A916QZL3_9RHOB</name>
<dbReference type="PANTHER" id="PTHR23502:SF132">
    <property type="entry name" value="POLYAMINE TRANSPORTER 2-RELATED"/>
    <property type="match status" value="1"/>
</dbReference>
<dbReference type="Pfam" id="PF07690">
    <property type="entry name" value="MFS_1"/>
    <property type="match status" value="1"/>
</dbReference>
<reference evidence="10" key="2">
    <citation type="submission" date="2020-09" db="EMBL/GenBank/DDBJ databases">
        <authorList>
            <person name="Sun Q."/>
            <person name="Zhou Y."/>
        </authorList>
    </citation>
    <scope>NUCLEOTIDE SEQUENCE</scope>
    <source>
        <strain evidence="10">CGMCC 1.15880</strain>
    </source>
</reference>
<gene>
    <name evidence="10" type="ORF">GCM10011498_24900</name>
</gene>
<keyword evidence="7 8" id="KW-0472">Membrane</keyword>
<comment type="caution">
    <text evidence="10">The sequence shown here is derived from an EMBL/GenBank/DDBJ whole genome shotgun (WGS) entry which is preliminary data.</text>
</comment>
<feature type="transmembrane region" description="Helical" evidence="8">
    <location>
        <begin position="47"/>
        <end position="66"/>
    </location>
</feature>
<dbReference type="PROSITE" id="PS50850">
    <property type="entry name" value="MFS"/>
    <property type="match status" value="1"/>
</dbReference>
<feature type="transmembrane region" description="Helical" evidence="8">
    <location>
        <begin position="371"/>
        <end position="392"/>
    </location>
</feature>
<feature type="transmembrane region" description="Helical" evidence="8">
    <location>
        <begin position="310"/>
        <end position="330"/>
    </location>
</feature>
<feature type="transmembrane region" description="Helical" evidence="8">
    <location>
        <begin position="166"/>
        <end position="186"/>
    </location>
</feature>
<feature type="transmembrane region" description="Helical" evidence="8">
    <location>
        <begin position="282"/>
        <end position="304"/>
    </location>
</feature>
<organism evidence="10 11">
    <name type="scientific">Neptunicoccus cionae</name>
    <dbReference type="NCBI Taxonomy" id="2035344"/>
    <lineage>
        <taxon>Bacteria</taxon>
        <taxon>Pseudomonadati</taxon>
        <taxon>Pseudomonadota</taxon>
        <taxon>Alphaproteobacteria</taxon>
        <taxon>Rhodobacterales</taxon>
        <taxon>Paracoccaceae</taxon>
        <taxon>Neptunicoccus</taxon>
    </lineage>
</organism>
<dbReference type="EMBL" id="BMKA01000003">
    <property type="protein sequence ID" value="GGA23091.1"/>
    <property type="molecule type" value="Genomic_DNA"/>
</dbReference>
<dbReference type="CDD" id="cd17320">
    <property type="entry name" value="MFS_MdfA_MDR_like"/>
    <property type="match status" value="1"/>
</dbReference>
<dbReference type="Gene3D" id="1.20.1720.10">
    <property type="entry name" value="Multidrug resistance protein D"/>
    <property type="match status" value="1"/>
</dbReference>